<evidence type="ECO:0000313" key="2">
    <source>
        <dbReference type="Proteomes" id="UP000606008"/>
    </source>
</evidence>
<dbReference type="Proteomes" id="UP000606008">
    <property type="component" value="Unassembled WGS sequence"/>
</dbReference>
<accession>A0ABX0QKB2</accession>
<reference evidence="2" key="2">
    <citation type="submission" date="2023-07" db="EMBL/GenBank/DDBJ databases">
        <authorList>
            <person name="Jung D.-H."/>
        </authorList>
    </citation>
    <scope>NUCLEOTIDE SEQUENCE [LARGE SCALE GENOMIC DNA]</scope>
    <source>
        <strain evidence="2">JA-25</strain>
    </source>
</reference>
<evidence type="ECO:0000313" key="1">
    <source>
        <dbReference type="EMBL" id="NID12571.1"/>
    </source>
</evidence>
<reference evidence="2" key="1">
    <citation type="submission" date="2019-09" db="EMBL/GenBank/DDBJ databases">
        <authorList>
            <person name="Jung D.-H."/>
        </authorList>
    </citation>
    <scope>NUCLEOTIDE SEQUENCE [LARGE SCALE GENOMIC DNA]</scope>
    <source>
        <strain evidence="2">JA-25</strain>
    </source>
</reference>
<keyword evidence="2" id="KW-1185">Reference proteome</keyword>
<organism evidence="1 2">
    <name type="scientific">Fibrivirga algicola</name>
    <dbReference type="NCBI Taxonomy" id="2950420"/>
    <lineage>
        <taxon>Bacteria</taxon>
        <taxon>Pseudomonadati</taxon>
        <taxon>Bacteroidota</taxon>
        <taxon>Cytophagia</taxon>
        <taxon>Cytophagales</taxon>
        <taxon>Spirosomataceae</taxon>
        <taxon>Fibrivirga</taxon>
    </lineage>
</organism>
<gene>
    <name evidence="1" type="ORF">F7231_20540</name>
</gene>
<comment type="caution">
    <text evidence="1">The sequence shown here is derived from an EMBL/GenBank/DDBJ whole genome shotgun (WGS) entry which is preliminary data.</text>
</comment>
<dbReference type="EMBL" id="WAEL01000008">
    <property type="protein sequence ID" value="NID12571.1"/>
    <property type="molecule type" value="Genomic_DNA"/>
</dbReference>
<name>A0ABX0QKB2_9BACT</name>
<protein>
    <submittedName>
        <fullName evidence="1">Uncharacterized protein</fullName>
    </submittedName>
</protein>
<proteinExistence type="predicted"/>
<sequence length="114" mass="12947">MVEVNAAGEIRQLNPKAVQLMMPLATYLNLPGTNLVDTLSGYIPIIREALINFHLNSGIIIDQEPYIIHFSYGNNLIERHFSLTIEKITPDSLLFFFDDVTDFLVKVDAIRKRA</sequence>
<dbReference type="RefSeq" id="WP_085412943.1">
    <property type="nucleotide sequence ID" value="NZ_WAEL01000008.1"/>
</dbReference>